<organism evidence="1">
    <name type="scientific">bioreactor metagenome</name>
    <dbReference type="NCBI Taxonomy" id="1076179"/>
    <lineage>
        <taxon>unclassified sequences</taxon>
        <taxon>metagenomes</taxon>
        <taxon>ecological metagenomes</taxon>
    </lineage>
</organism>
<proteinExistence type="predicted"/>
<gene>
    <name evidence="1" type="ORF">SDC9_75358</name>
</gene>
<sequence>MLIQFIADHGECQFACVDWDIQFFQKKGNTTDVIFVSMRNEQAFDFGLVLHQITVVGYHIINAKQIIFGKHDPGVKNDDFILELYAIHIFADFP</sequence>
<comment type="caution">
    <text evidence="1">The sequence shown here is derived from an EMBL/GenBank/DDBJ whole genome shotgun (WGS) entry which is preliminary data.</text>
</comment>
<name>A0A644YKJ7_9ZZZZ</name>
<dbReference type="AlphaFoldDB" id="A0A644YKJ7"/>
<accession>A0A644YKJ7</accession>
<evidence type="ECO:0000313" key="1">
    <source>
        <dbReference type="EMBL" id="MPM28827.1"/>
    </source>
</evidence>
<reference evidence="1" key="1">
    <citation type="submission" date="2019-08" db="EMBL/GenBank/DDBJ databases">
        <authorList>
            <person name="Kucharzyk K."/>
            <person name="Murdoch R.W."/>
            <person name="Higgins S."/>
            <person name="Loffler F."/>
        </authorList>
    </citation>
    <scope>NUCLEOTIDE SEQUENCE</scope>
</reference>
<protein>
    <submittedName>
        <fullName evidence="1">Uncharacterized protein</fullName>
    </submittedName>
</protein>
<dbReference type="EMBL" id="VSSQ01005357">
    <property type="protein sequence ID" value="MPM28827.1"/>
    <property type="molecule type" value="Genomic_DNA"/>
</dbReference>